<proteinExistence type="predicted"/>
<protein>
    <recommendedName>
        <fullName evidence="4">Lipoprotein</fullName>
    </recommendedName>
</protein>
<comment type="caution">
    <text evidence="2">The sequence shown here is derived from an EMBL/GenBank/DDBJ whole genome shotgun (WGS) entry which is preliminary data.</text>
</comment>
<organism evidence="2 3">
    <name type="scientific">Clostridium simiarum</name>
    <dbReference type="NCBI Taxonomy" id="2841506"/>
    <lineage>
        <taxon>Bacteria</taxon>
        <taxon>Bacillati</taxon>
        <taxon>Bacillota</taxon>
        <taxon>Clostridia</taxon>
        <taxon>Eubacteriales</taxon>
        <taxon>Clostridiaceae</taxon>
        <taxon>Clostridium</taxon>
    </lineage>
</organism>
<name>A0ABS6F0X9_9CLOT</name>
<keyword evidence="1" id="KW-0732">Signal</keyword>
<evidence type="ECO:0008006" key="4">
    <source>
        <dbReference type="Google" id="ProtNLM"/>
    </source>
</evidence>
<dbReference type="RefSeq" id="WP_216456488.1">
    <property type="nucleotide sequence ID" value="NZ_JAHLQL010000001.1"/>
</dbReference>
<feature type="chain" id="PRO_5046587298" description="Lipoprotein" evidence="1">
    <location>
        <begin position="19"/>
        <end position="247"/>
    </location>
</feature>
<evidence type="ECO:0000313" key="3">
    <source>
        <dbReference type="Proteomes" id="UP000736583"/>
    </source>
</evidence>
<dbReference type="EMBL" id="JAHLQL010000001">
    <property type="protein sequence ID" value="MBU5591534.1"/>
    <property type="molecule type" value="Genomic_DNA"/>
</dbReference>
<sequence>MKSKKLFPLLLISTIFLASCSTFNSMEKNKLIVETLDNDSSVSYKINETRILSEEDAKLKALETLENFFNIKLYLTEVDCNVYFNDSNQIKNSLSRIGFNNNQNLQFENNYSLSGSGSYIINFYSKKSVSLQEKEFDTYITELDAKTGKLLSFDHYFFKYPTNSTSNISIEEAETFASGFIVKNNIGGISIANLIDKEKTIINKNTYYRFIFEDRDTSSKKVIIEIDGNSKKVCSLLAGTMTTPANH</sequence>
<accession>A0ABS6F0X9</accession>
<dbReference type="Proteomes" id="UP000736583">
    <property type="component" value="Unassembled WGS sequence"/>
</dbReference>
<reference evidence="2 3" key="1">
    <citation type="submission" date="2021-06" db="EMBL/GenBank/DDBJ databases">
        <authorList>
            <person name="Sun Q."/>
            <person name="Li D."/>
        </authorList>
    </citation>
    <scope>NUCLEOTIDE SEQUENCE [LARGE SCALE GENOMIC DNA]</scope>
    <source>
        <strain evidence="2 3">MSJ-4</strain>
    </source>
</reference>
<feature type="signal peptide" evidence="1">
    <location>
        <begin position="1"/>
        <end position="18"/>
    </location>
</feature>
<keyword evidence="3" id="KW-1185">Reference proteome</keyword>
<evidence type="ECO:0000256" key="1">
    <source>
        <dbReference type="SAM" id="SignalP"/>
    </source>
</evidence>
<gene>
    <name evidence="2" type="ORF">KQI89_07135</name>
</gene>
<dbReference type="PROSITE" id="PS51257">
    <property type="entry name" value="PROKAR_LIPOPROTEIN"/>
    <property type="match status" value="1"/>
</dbReference>
<evidence type="ECO:0000313" key="2">
    <source>
        <dbReference type="EMBL" id="MBU5591534.1"/>
    </source>
</evidence>